<reference evidence="3 4" key="1">
    <citation type="journal article" date="2012" name="J. Bacteriol.">
        <title>Complete Genome Sequence of Providencia stuartii Clinical Isolate MRSN 2154.</title>
        <authorList>
            <person name="Clifford R.J."/>
            <person name="Hang J."/>
            <person name="Riley M.C."/>
            <person name="Onmus-Leone F."/>
            <person name="Kuschner R.A."/>
            <person name="Lesho E.P."/>
            <person name="Waterman P.E."/>
        </authorList>
    </citation>
    <scope>NUCLEOTIDE SEQUENCE [LARGE SCALE GENOMIC DNA]</scope>
    <source>
        <strain evidence="3 4">MRSN 2154</strain>
    </source>
</reference>
<dbReference type="PATRIC" id="fig|1157951.4.peg.3795"/>
<dbReference type="InterPro" id="IPR027826">
    <property type="entry name" value="DUF4431"/>
</dbReference>
<feature type="domain" description="DUF4431" evidence="2">
    <location>
        <begin position="166"/>
        <end position="212"/>
    </location>
</feature>
<gene>
    <name evidence="3" type="ordered locus">S70_18900</name>
</gene>
<feature type="chain" id="PRO_5007305244" description="DUF4431 domain-containing protein" evidence="1">
    <location>
        <begin position="19"/>
        <end position="216"/>
    </location>
</feature>
<dbReference type="RefSeq" id="WP_014658149.1">
    <property type="nucleotide sequence ID" value="NC_017731.1"/>
</dbReference>
<dbReference type="Pfam" id="PF14485">
    <property type="entry name" value="DUF4431"/>
    <property type="match status" value="1"/>
</dbReference>
<feature type="signal peptide" evidence="1">
    <location>
        <begin position="1"/>
        <end position="18"/>
    </location>
</feature>
<evidence type="ECO:0000259" key="2">
    <source>
        <dbReference type="Pfam" id="PF14485"/>
    </source>
</evidence>
<reference evidence="4" key="2">
    <citation type="submission" date="2012-04" db="EMBL/GenBank/DDBJ databases">
        <title>Complete genome sequence of Providencia stuartii clinical isolate MRSN 2154.</title>
        <authorList>
            <person name="Clifford R.J."/>
            <person name="Hang J."/>
            <person name="Riley M.C."/>
            <person name="Onmus-Leone F."/>
            <person name="Kuschner R.A."/>
            <person name="Lesho E.P."/>
            <person name="Waterman P.E."/>
        </authorList>
    </citation>
    <scope>NUCLEOTIDE SEQUENCE [LARGE SCALE GENOMIC DNA]</scope>
    <source>
        <strain evidence="4">MRSN 2154</strain>
    </source>
</reference>
<sequence length="216" mass="24854">MIRLFLFLIFVFPSITYAASFDCAKAQSNVEKLICNTPELSKADDELYVDYLQAKLVTGNSDEFKRLVKKNWELRVKNCDTKSCLLDWYHRSTIIYRNIAASQPVDEQDISEFNYYYNSPVKLRGVIRLEKPDGFLTLRTDNIISVSSKEPEDSEGEPTEWGIGALHLAPRNSDQFNQLKEIQGKKVDITCDLYHATNIHHKTPVLCSVEHYVLVK</sequence>
<organism evidence="3 4">
    <name type="scientific">Providencia stuartii (strain MRSN 2154)</name>
    <dbReference type="NCBI Taxonomy" id="1157951"/>
    <lineage>
        <taxon>Bacteria</taxon>
        <taxon>Pseudomonadati</taxon>
        <taxon>Pseudomonadota</taxon>
        <taxon>Gammaproteobacteria</taxon>
        <taxon>Enterobacterales</taxon>
        <taxon>Morganellaceae</taxon>
        <taxon>Providencia</taxon>
    </lineage>
</organism>
<evidence type="ECO:0000313" key="4">
    <source>
        <dbReference type="Proteomes" id="UP000005012"/>
    </source>
</evidence>
<dbReference type="HOGENOM" id="CLU_1276701_0_0_6"/>
<protein>
    <recommendedName>
        <fullName evidence="2">DUF4431 domain-containing protein</fullName>
    </recommendedName>
</protein>
<dbReference type="KEGG" id="psi:S70_18900"/>
<keyword evidence="1" id="KW-0732">Signal</keyword>
<name>A0A140SSZ8_PROSM</name>
<proteinExistence type="predicted"/>
<accession>A0A140SSZ8</accession>
<dbReference type="AlphaFoldDB" id="A0A140SSZ8"/>
<evidence type="ECO:0000313" key="3">
    <source>
        <dbReference type="EMBL" id="AFH95577.1"/>
    </source>
</evidence>
<dbReference type="GeneID" id="93519695"/>
<dbReference type="Proteomes" id="UP000005012">
    <property type="component" value="Chromosome"/>
</dbReference>
<evidence type="ECO:0000256" key="1">
    <source>
        <dbReference type="SAM" id="SignalP"/>
    </source>
</evidence>
<dbReference type="OrthoDB" id="1522627at2"/>
<dbReference type="EMBL" id="CP003488">
    <property type="protein sequence ID" value="AFH95577.1"/>
    <property type="molecule type" value="Genomic_DNA"/>
</dbReference>